<gene>
    <name evidence="2" type="ORF">P153DRAFT_371116</name>
</gene>
<name>A0A6A5ZZ04_9PLEO</name>
<dbReference type="EMBL" id="ML977520">
    <property type="protein sequence ID" value="KAF2124255.1"/>
    <property type="molecule type" value="Genomic_DNA"/>
</dbReference>
<feature type="domain" description="DUF6590" evidence="1">
    <location>
        <begin position="380"/>
        <end position="490"/>
    </location>
</feature>
<dbReference type="AlphaFoldDB" id="A0A6A5ZZ04"/>
<dbReference type="Proteomes" id="UP000799771">
    <property type="component" value="Unassembled WGS sequence"/>
</dbReference>
<dbReference type="GeneID" id="54409621"/>
<accession>A0A6A5ZZ04</accession>
<proteinExistence type="predicted"/>
<sequence length="569" mass="64508">MFFGFSVGDFLAGAQLAYTLHQVLSDAKHSPEELQELNTQLDVVYKVLLQVDQLQTTNQLSPATINALLFTVNSGIETMESFLDQNQLYLDMLKSDGPGFSTADAWWKLEWPVQMPTRVKRLKKSLATMLASVNCLVSLACYHNTSYDPGCEVQLELHNLGGTTYWGKYHGGHVKIASKLHGQFGTHNFLDFVRQHDCASFFRAGQVFDARIVSSFYVDADRRFTEIDIGHLPLETVSKLKAMDEEIHIADHTKRLAQIRALPLSQMTVYCKDLRFDRTRVRCLLCKSRPYLKDDWTFHFQLDHWQYYFAMLPEPLITSHPYTEEELVPRSELVQPSPYSSFSADNWIILEDITTHVPIYTDEGIVRLIHNYSEEGYNMKGPVMVQRFVVISRGDSSCLCLGIHTHAQQGCGRQPDQELFGIVHSSKDPPAPFPDEIGLRLSPMRMQPHHPSTTLPKSARIHFGRAYDVDYDAPVQPIGLIDPMSMESLLDQFDANVYRCDTDHEQASEQSPWTESLYGVNGRSCGLGDEAKLVDLDIVREMRSNITKVLGNKLSPADHQPVQFGGNDE</sequence>
<organism evidence="2 3">
    <name type="scientific">Dothidotthia symphoricarpi CBS 119687</name>
    <dbReference type="NCBI Taxonomy" id="1392245"/>
    <lineage>
        <taxon>Eukaryota</taxon>
        <taxon>Fungi</taxon>
        <taxon>Dikarya</taxon>
        <taxon>Ascomycota</taxon>
        <taxon>Pezizomycotina</taxon>
        <taxon>Dothideomycetes</taxon>
        <taxon>Pleosporomycetidae</taxon>
        <taxon>Pleosporales</taxon>
        <taxon>Dothidotthiaceae</taxon>
        <taxon>Dothidotthia</taxon>
    </lineage>
</organism>
<dbReference type="PANTHER" id="PTHR38886:SF1">
    <property type="entry name" value="NACHT-NTPASE AND P-LOOP NTPASES N-TERMINAL DOMAIN-CONTAINING PROTEIN"/>
    <property type="match status" value="1"/>
</dbReference>
<keyword evidence="3" id="KW-1185">Reference proteome</keyword>
<dbReference type="OrthoDB" id="3045089at2759"/>
<evidence type="ECO:0000313" key="2">
    <source>
        <dbReference type="EMBL" id="KAF2124255.1"/>
    </source>
</evidence>
<dbReference type="Pfam" id="PF20233">
    <property type="entry name" value="DUF6590"/>
    <property type="match status" value="1"/>
</dbReference>
<evidence type="ECO:0000313" key="3">
    <source>
        <dbReference type="Proteomes" id="UP000799771"/>
    </source>
</evidence>
<evidence type="ECO:0000259" key="1">
    <source>
        <dbReference type="Pfam" id="PF20233"/>
    </source>
</evidence>
<reference evidence="2" key="1">
    <citation type="journal article" date="2020" name="Stud. Mycol.">
        <title>101 Dothideomycetes genomes: a test case for predicting lifestyles and emergence of pathogens.</title>
        <authorList>
            <person name="Haridas S."/>
            <person name="Albert R."/>
            <person name="Binder M."/>
            <person name="Bloem J."/>
            <person name="Labutti K."/>
            <person name="Salamov A."/>
            <person name="Andreopoulos B."/>
            <person name="Baker S."/>
            <person name="Barry K."/>
            <person name="Bills G."/>
            <person name="Bluhm B."/>
            <person name="Cannon C."/>
            <person name="Castanera R."/>
            <person name="Culley D."/>
            <person name="Daum C."/>
            <person name="Ezra D."/>
            <person name="Gonzalez J."/>
            <person name="Henrissat B."/>
            <person name="Kuo A."/>
            <person name="Liang C."/>
            <person name="Lipzen A."/>
            <person name="Lutzoni F."/>
            <person name="Magnuson J."/>
            <person name="Mondo S."/>
            <person name="Nolan M."/>
            <person name="Ohm R."/>
            <person name="Pangilinan J."/>
            <person name="Park H.-J."/>
            <person name="Ramirez L."/>
            <person name="Alfaro M."/>
            <person name="Sun H."/>
            <person name="Tritt A."/>
            <person name="Yoshinaga Y."/>
            <person name="Zwiers L.-H."/>
            <person name="Turgeon B."/>
            <person name="Goodwin S."/>
            <person name="Spatafora J."/>
            <person name="Crous P."/>
            <person name="Grigoriev I."/>
        </authorList>
    </citation>
    <scope>NUCLEOTIDE SEQUENCE</scope>
    <source>
        <strain evidence="2">CBS 119687</strain>
    </source>
</reference>
<dbReference type="InterPro" id="IPR046497">
    <property type="entry name" value="DUF6590"/>
</dbReference>
<dbReference type="RefSeq" id="XP_033518648.1">
    <property type="nucleotide sequence ID" value="XM_033669189.1"/>
</dbReference>
<dbReference type="PANTHER" id="PTHR38886">
    <property type="entry name" value="SESA DOMAIN-CONTAINING PROTEIN"/>
    <property type="match status" value="1"/>
</dbReference>
<protein>
    <recommendedName>
        <fullName evidence="1">DUF6590 domain-containing protein</fullName>
    </recommendedName>
</protein>